<dbReference type="SMART" id="SM00327">
    <property type="entry name" value="VWA"/>
    <property type="match status" value="1"/>
</dbReference>
<evidence type="ECO:0000259" key="1">
    <source>
        <dbReference type="SMART" id="SM00327"/>
    </source>
</evidence>
<protein>
    <submittedName>
        <fullName evidence="2">DUF58 domain-containing protein</fullName>
    </submittedName>
</protein>
<dbReference type="Gene3D" id="3.40.50.410">
    <property type="entry name" value="von Willebrand factor, type A domain"/>
    <property type="match status" value="1"/>
</dbReference>
<dbReference type="PANTHER" id="PTHR33608:SF3">
    <property type="entry name" value="SLR2013 PROTEIN"/>
    <property type="match status" value="1"/>
</dbReference>
<dbReference type="Pfam" id="PF01882">
    <property type="entry name" value="DUF58"/>
    <property type="match status" value="1"/>
</dbReference>
<evidence type="ECO:0000313" key="2">
    <source>
        <dbReference type="EMBL" id="NML95822.1"/>
    </source>
</evidence>
<accession>A0A7Y0BSN2</accession>
<name>A0A7Y0BSN2_9SPHN</name>
<organism evidence="2 3">
    <name type="scientific">Novosphingobium olei</name>
    <dbReference type="NCBI Taxonomy" id="2728851"/>
    <lineage>
        <taxon>Bacteria</taxon>
        <taxon>Pseudomonadati</taxon>
        <taxon>Pseudomonadota</taxon>
        <taxon>Alphaproteobacteria</taxon>
        <taxon>Sphingomonadales</taxon>
        <taxon>Sphingomonadaceae</taxon>
        <taxon>Novosphingobium</taxon>
    </lineage>
</organism>
<proteinExistence type="predicted"/>
<dbReference type="InterPro" id="IPR002035">
    <property type="entry name" value="VWF_A"/>
</dbReference>
<dbReference type="SUPFAM" id="SSF53300">
    <property type="entry name" value="vWA-like"/>
    <property type="match status" value="1"/>
</dbReference>
<dbReference type="InterPro" id="IPR036465">
    <property type="entry name" value="vWFA_dom_sf"/>
</dbReference>
<dbReference type="AlphaFoldDB" id="A0A7Y0BSN2"/>
<dbReference type="PANTHER" id="PTHR33608">
    <property type="entry name" value="BLL2464 PROTEIN"/>
    <property type="match status" value="1"/>
</dbReference>
<dbReference type="InterPro" id="IPR002881">
    <property type="entry name" value="DUF58"/>
</dbReference>
<dbReference type="CDD" id="cd00198">
    <property type="entry name" value="vWFA"/>
    <property type="match status" value="1"/>
</dbReference>
<keyword evidence="3" id="KW-1185">Reference proteome</keyword>
<dbReference type="EMBL" id="JABBGM010000013">
    <property type="protein sequence ID" value="NML95822.1"/>
    <property type="molecule type" value="Genomic_DNA"/>
</dbReference>
<dbReference type="Proteomes" id="UP000583556">
    <property type="component" value="Unassembled WGS sequence"/>
</dbReference>
<gene>
    <name evidence="2" type="ORF">HHL27_19285</name>
</gene>
<feature type="domain" description="VWFA" evidence="1">
    <location>
        <begin position="215"/>
        <end position="384"/>
    </location>
</feature>
<reference evidence="2 3" key="1">
    <citation type="submission" date="2020-04" db="EMBL/GenBank/DDBJ databases">
        <title>Novosphingobium sp. TW-4 isolated from soil.</title>
        <authorList>
            <person name="Dahal R.H."/>
            <person name="Chaudhary D.K."/>
        </authorList>
    </citation>
    <scope>NUCLEOTIDE SEQUENCE [LARGE SCALE GENOMIC DNA]</scope>
    <source>
        <strain evidence="2 3">TW-4</strain>
    </source>
</reference>
<evidence type="ECO:0000313" key="3">
    <source>
        <dbReference type="Proteomes" id="UP000583556"/>
    </source>
</evidence>
<comment type="caution">
    <text evidence="2">The sequence shown here is derived from an EMBL/GenBank/DDBJ whole genome shotgun (WGS) entry which is preliminary data.</text>
</comment>
<sequence length="422" mass="46031">MAPLALVIAARVPAAWVLAPALAGALLVLVALDALFAGRLADVRVIAPADAEVGQAVRLTVLADFERTTARRIEAALALDPRLIDGGRLALTLKQGPDAWEGEAEVSPVRRGPGAIPAIWLRWNGPLGLGQRIAQRPLDLTVRVRPDLSPLRSGELQLFLRDADLGQVARRIRGAGAEFEALADYEPGMDRRRIDWKSSARHARLVAREYETERNTQIVFALDCGQTMCEPVAGLARIDRAITAALTTAWVALKGQDRIALFGFAARPLVATPFVAAPRDFHRLQDAAASLDYHAEEPNFTLALATLAARLKRRSLVVVFSDFTDPTSAELMIENVGRLVERHVVLFVVMEDAELSGIVTAMPEDLDDVAQAVTADALLRQRQQVLQRLRRLGVRVVEAPHETIGLRLLDAYLSVKRRGLVG</sequence>